<evidence type="ECO:0000313" key="1">
    <source>
        <dbReference type="EMBL" id="MCG7980616.1"/>
    </source>
</evidence>
<gene>
    <name evidence="1" type="ORF">JAY77_21025</name>
</gene>
<comment type="caution">
    <text evidence="1">The sequence shown here is derived from an EMBL/GenBank/DDBJ whole genome shotgun (WGS) entry which is preliminary data.</text>
</comment>
<protein>
    <submittedName>
        <fullName evidence="1">Uncharacterized protein</fullName>
    </submittedName>
</protein>
<name>A0A9E4NWC0_9GAMM</name>
<evidence type="ECO:0000313" key="2">
    <source>
        <dbReference type="Proteomes" id="UP000886674"/>
    </source>
</evidence>
<proteinExistence type="predicted"/>
<dbReference type="AlphaFoldDB" id="A0A9E4NWC0"/>
<accession>A0A9E4NWC0</accession>
<dbReference type="Proteomes" id="UP000886674">
    <property type="component" value="Unassembled WGS sequence"/>
</dbReference>
<reference evidence="1" key="1">
    <citation type="journal article" date="2021" name="Proc. Natl. Acad. Sci. U.S.A.">
        <title>Global biogeography of chemosynthetic symbionts reveals both localized and globally distributed symbiont groups. .</title>
        <authorList>
            <person name="Osvatic J.T."/>
            <person name="Wilkins L.G.E."/>
            <person name="Leibrecht L."/>
            <person name="Leray M."/>
            <person name="Zauner S."/>
            <person name="Polzin J."/>
            <person name="Camacho Y."/>
            <person name="Gros O."/>
            <person name="van Gils J.A."/>
            <person name="Eisen J.A."/>
            <person name="Petersen J.M."/>
            <person name="Yuen B."/>
        </authorList>
    </citation>
    <scope>NUCLEOTIDE SEQUENCE</scope>
    <source>
        <strain evidence="1">MAGclacostrist055</strain>
    </source>
</reference>
<organism evidence="1 2">
    <name type="scientific">Candidatus Thiodiazotropha taylori</name>
    <dbReference type="NCBI Taxonomy" id="2792791"/>
    <lineage>
        <taxon>Bacteria</taxon>
        <taxon>Pseudomonadati</taxon>
        <taxon>Pseudomonadota</taxon>
        <taxon>Gammaproteobacteria</taxon>
        <taxon>Chromatiales</taxon>
        <taxon>Sedimenticolaceae</taxon>
        <taxon>Candidatus Thiodiazotropha</taxon>
    </lineage>
</organism>
<dbReference type="EMBL" id="JAEPCR010000132">
    <property type="protein sequence ID" value="MCG7980616.1"/>
    <property type="molecule type" value="Genomic_DNA"/>
</dbReference>
<sequence>MTLQLFLDIVGDQFTSNKAPRILNEALKVWKSAVKPLIQALGTGVPELNMGWIWFLPYPTHLQIKNRFFQQ</sequence>